<dbReference type="Proteomes" id="UP000230007">
    <property type="component" value="Unassembled WGS sequence"/>
</dbReference>
<organism evidence="1 2">
    <name type="scientific">Candidatus Colwellbacteria bacterium CG23_combo_of_CG06-09_8_20_14_all_42_19</name>
    <dbReference type="NCBI Taxonomy" id="1974541"/>
    <lineage>
        <taxon>Bacteria</taxon>
        <taxon>Candidatus Colwelliibacteriota</taxon>
    </lineage>
</organism>
<reference evidence="1 2" key="1">
    <citation type="submission" date="2017-09" db="EMBL/GenBank/DDBJ databases">
        <title>Depth-based differentiation of microbial function through sediment-hosted aquifers and enrichment of novel symbionts in the deep terrestrial subsurface.</title>
        <authorList>
            <person name="Probst A.J."/>
            <person name="Ladd B."/>
            <person name="Jarett J.K."/>
            <person name="Geller-Mcgrath D.E."/>
            <person name="Sieber C.M."/>
            <person name="Emerson J.B."/>
            <person name="Anantharaman K."/>
            <person name="Thomas B.C."/>
            <person name="Malmstrom R."/>
            <person name="Stieglmeier M."/>
            <person name="Klingl A."/>
            <person name="Woyke T."/>
            <person name="Ryan C.M."/>
            <person name="Banfield J.F."/>
        </authorList>
    </citation>
    <scope>NUCLEOTIDE SEQUENCE [LARGE SCALE GENOMIC DNA]</scope>
    <source>
        <strain evidence="1">CG23_combo_of_CG06-09_8_20_14_all_42_19</strain>
    </source>
</reference>
<proteinExistence type="predicted"/>
<evidence type="ECO:0000313" key="1">
    <source>
        <dbReference type="EMBL" id="PIP45997.1"/>
    </source>
</evidence>
<protein>
    <recommendedName>
        <fullName evidence="3">DUF4012 domain-containing protein</fullName>
    </recommendedName>
</protein>
<name>A0A2H0AKS6_9BACT</name>
<dbReference type="InterPro" id="IPR025101">
    <property type="entry name" value="DUF4012"/>
</dbReference>
<evidence type="ECO:0008006" key="3">
    <source>
        <dbReference type="Google" id="ProtNLM"/>
    </source>
</evidence>
<dbReference type="Pfam" id="PF13196">
    <property type="entry name" value="DUF4012"/>
    <property type="match status" value="1"/>
</dbReference>
<accession>A0A2H0AKS6</accession>
<comment type="caution">
    <text evidence="1">The sequence shown here is derived from an EMBL/GenBank/DDBJ whole genome shotgun (WGS) entry which is preliminary data.</text>
</comment>
<sequence>YHPDRFLDLKIIPPKQLQGVTSDWGARDANWFFNFPDSAKKIMKFIEASSLYEEQGVTFDGVIALNVRVMEDILKIVGPVEIPEYDLVLDDKNFLSEVQLEVETGRDKKPGQNPKKVLKFILPKVLESLSGLDNSRKKLFIDTLSYRLANKDIRFYFEDERMQNIVAGSGLGGEVYETPLSSRVDYLAVVNTNVAGGKTDAFMAQKIELVSKIMGDGVVNNNLTISRIHSGQNEKNSWYRQTNQNFIKVFTPLGSNLTALTGSMPKTVKPIIVNYAKSGYTVDEDLKTLEDTEEFIKDFNAYAYKESGKTVFGAWFNIKAGETKQLSLTYSLEKKIDLRPGQHFQFVFDKQSGVESQFDYILEAPTGFKWRESNDFIYHYKSDTIPSRLVINLTLEKM</sequence>
<dbReference type="EMBL" id="PCSK01000037">
    <property type="protein sequence ID" value="PIP45997.1"/>
    <property type="molecule type" value="Genomic_DNA"/>
</dbReference>
<gene>
    <name evidence="1" type="ORF">COX15_01745</name>
</gene>
<evidence type="ECO:0000313" key="2">
    <source>
        <dbReference type="Proteomes" id="UP000230007"/>
    </source>
</evidence>
<feature type="non-terminal residue" evidence="1">
    <location>
        <position position="1"/>
    </location>
</feature>
<dbReference type="AlphaFoldDB" id="A0A2H0AKS6"/>